<accession>A0A421BN46</accession>
<protein>
    <submittedName>
        <fullName evidence="1">Uncharacterized protein</fullName>
    </submittedName>
</protein>
<evidence type="ECO:0000313" key="1">
    <source>
        <dbReference type="EMBL" id="RLL64504.1"/>
    </source>
</evidence>
<organism evidence="1 2">
    <name type="scientific">Paenirhodobacter hankyongi</name>
    <dbReference type="NCBI Taxonomy" id="2294033"/>
    <lineage>
        <taxon>Bacteria</taxon>
        <taxon>Pseudomonadati</taxon>
        <taxon>Pseudomonadota</taxon>
        <taxon>Alphaproteobacteria</taxon>
        <taxon>Rhodobacterales</taxon>
        <taxon>Rhodobacter group</taxon>
        <taxon>Paenirhodobacter</taxon>
    </lineage>
</organism>
<comment type="caution">
    <text evidence="1">The sequence shown here is derived from an EMBL/GenBank/DDBJ whole genome shotgun (WGS) entry which is preliminary data.</text>
</comment>
<dbReference type="Proteomes" id="UP000279673">
    <property type="component" value="Unassembled WGS sequence"/>
</dbReference>
<dbReference type="EMBL" id="RCHI01000009">
    <property type="protein sequence ID" value="RLL64504.1"/>
    <property type="molecule type" value="Genomic_DNA"/>
</dbReference>
<proteinExistence type="predicted"/>
<name>A0A421BN46_9RHOB</name>
<gene>
    <name evidence="1" type="ORF">DYS74_11010</name>
</gene>
<reference evidence="1 2" key="1">
    <citation type="submission" date="2018-10" db="EMBL/GenBank/DDBJ databases">
        <title>Rhodobacter sp . BO-81.</title>
        <authorList>
            <person name="Im W.T."/>
        </authorList>
    </citation>
    <scope>NUCLEOTIDE SEQUENCE [LARGE SCALE GENOMIC DNA]</scope>
    <source>
        <strain evidence="1 2">BO-81</strain>
    </source>
</reference>
<dbReference type="AlphaFoldDB" id="A0A421BN46"/>
<keyword evidence="2" id="KW-1185">Reference proteome</keyword>
<sequence length="312" mass="35144">MASELSQTPVFTKGELLNGLQGMVRQHRWDDLRHLARDSLRKMEETGEMPDLQTALWLSESAEQSCVPVREMAVLASQLGPNVAARQAFREVHADELNSRTFVPMGCECHPWVILNRWGFRDSLEDLNPLCLGVHRMPGLVEILENRFAGYAHPASVGTRIHRASKEPMAVNDAQGITWNHHRGEAWCSDGFVRFYDEQQRLAANFYTASRKPGAVHVVSRWKPFRPETCGGYLERLLRVIAEAGAATPRLVVIDMEPDKFSPGLHRLSEEVTLVSRPYPEGYSWSAIKDYNSPAGVEWERSVIQDLLAAVA</sequence>
<dbReference type="RefSeq" id="WP_121533749.1">
    <property type="nucleotide sequence ID" value="NZ_RCHI01000009.1"/>
</dbReference>
<evidence type="ECO:0000313" key="2">
    <source>
        <dbReference type="Proteomes" id="UP000279673"/>
    </source>
</evidence>